<protein>
    <submittedName>
        <fullName evidence="2">Beta-lactamase hydrolase-like protein</fullName>
        <ecNumber evidence="2">3.-.-.-</ecNumber>
    </submittedName>
</protein>
<dbReference type="OrthoDB" id="270335at2"/>
<evidence type="ECO:0000259" key="1">
    <source>
        <dbReference type="Pfam" id="PF04273"/>
    </source>
</evidence>
<evidence type="ECO:0000313" key="2">
    <source>
        <dbReference type="EMBL" id="TWT68707.1"/>
    </source>
</evidence>
<name>A0A5C5XZ96_9PLAN</name>
<organism evidence="2 3">
    <name type="scientific">Crateriforma conspicua</name>
    <dbReference type="NCBI Taxonomy" id="2527996"/>
    <lineage>
        <taxon>Bacteria</taxon>
        <taxon>Pseudomonadati</taxon>
        <taxon>Planctomycetota</taxon>
        <taxon>Planctomycetia</taxon>
        <taxon>Planctomycetales</taxon>
        <taxon>Planctomycetaceae</taxon>
        <taxon>Crateriforma</taxon>
    </lineage>
</organism>
<evidence type="ECO:0000313" key="3">
    <source>
        <dbReference type="Proteomes" id="UP000317238"/>
    </source>
</evidence>
<dbReference type="EC" id="3.-.-.-" evidence="2"/>
<keyword evidence="3" id="KW-1185">Reference proteome</keyword>
<keyword evidence="2" id="KW-0378">Hydrolase</keyword>
<proteinExistence type="predicted"/>
<dbReference type="Proteomes" id="UP000317238">
    <property type="component" value="Unassembled WGS sequence"/>
</dbReference>
<dbReference type="InterPro" id="IPR005939">
    <property type="entry name" value="BLH_phosphatase-like"/>
</dbReference>
<sequence length="160" mass="17618">MSNRKQINDQITVSGQPSESEILALPSEGFRAVVNFRTSGEDDQPIDPDQERKMVESAGMKYVHVPVSMDTISHDTVDQFRQQLEALPKPVFAHCKSGKRAGAMTMMHVAVENDMSGVETLAKAEQMGFECDVPELKDLVKSYVDQRSDASTVQNGNASN</sequence>
<accession>A0A5C5XZ96</accession>
<dbReference type="Gene3D" id="3.90.190.10">
    <property type="entry name" value="Protein tyrosine phosphatase superfamily"/>
    <property type="match status" value="1"/>
</dbReference>
<feature type="domain" description="Beta-lactamase hydrolase-like protein phosphatase-like" evidence="1">
    <location>
        <begin position="7"/>
        <end position="104"/>
    </location>
</feature>
<dbReference type="SUPFAM" id="SSF52799">
    <property type="entry name" value="(Phosphotyrosine protein) phosphatases II"/>
    <property type="match status" value="1"/>
</dbReference>
<dbReference type="Pfam" id="PF04273">
    <property type="entry name" value="BLH_phosphatase"/>
    <property type="match status" value="1"/>
</dbReference>
<dbReference type="EMBL" id="SJPL01000001">
    <property type="protein sequence ID" value="TWT68707.1"/>
    <property type="molecule type" value="Genomic_DNA"/>
</dbReference>
<dbReference type="RefSeq" id="WP_146438469.1">
    <property type="nucleotide sequence ID" value="NZ_SJPL01000001.1"/>
</dbReference>
<reference evidence="2 3" key="1">
    <citation type="submission" date="2019-02" db="EMBL/GenBank/DDBJ databases">
        <title>Deep-cultivation of Planctomycetes and their phenomic and genomic characterization uncovers novel biology.</title>
        <authorList>
            <person name="Wiegand S."/>
            <person name="Jogler M."/>
            <person name="Boedeker C."/>
            <person name="Pinto D."/>
            <person name="Vollmers J."/>
            <person name="Rivas-Marin E."/>
            <person name="Kohn T."/>
            <person name="Peeters S.H."/>
            <person name="Heuer A."/>
            <person name="Rast P."/>
            <person name="Oberbeckmann S."/>
            <person name="Bunk B."/>
            <person name="Jeske O."/>
            <person name="Meyerdierks A."/>
            <person name="Storesund J.E."/>
            <person name="Kallscheuer N."/>
            <person name="Luecker S."/>
            <person name="Lage O.M."/>
            <person name="Pohl T."/>
            <person name="Merkel B.J."/>
            <person name="Hornburger P."/>
            <person name="Mueller R.-W."/>
            <person name="Bruemmer F."/>
            <person name="Labrenz M."/>
            <person name="Spormann A.M."/>
            <person name="Op Den Camp H."/>
            <person name="Overmann J."/>
            <person name="Amann R."/>
            <person name="Jetten M.S.M."/>
            <person name="Mascher T."/>
            <person name="Medema M.H."/>
            <person name="Devos D.P."/>
            <person name="Kaster A.-K."/>
            <person name="Ovreas L."/>
            <person name="Rohde M."/>
            <person name="Galperin M.Y."/>
            <person name="Jogler C."/>
        </authorList>
    </citation>
    <scope>NUCLEOTIDE SEQUENCE [LARGE SCALE GENOMIC DNA]</scope>
    <source>
        <strain evidence="2 3">Pan14r</strain>
    </source>
</reference>
<dbReference type="CDD" id="cd14503">
    <property type="entry name" value="PTP-bact"/>
    <property type="match status" value="1"/>
</dbReference>
<gene>
    <name evidence="2" type="primary">blh_1</name>
    <name evidence="2" type="ORF">Pan14r_09540</name>
</gene>
<dbReference type="GO" id="GO:0016787">
    <property type="term" value="F:hydrolase activity"/>
    <property type="evidence" value="ECO:0007669"/>
    <property type="project" value="UniProtKB-KW"/>
</dbReference>
<comment type="caution">
    <text evidence="2">The sequence shown here is derived from an EMBL/GenBank/DDBJ whole genome shotgun (WGS) entry which is preliminary data.</text>
</comment>
<dbReference type="AlphaFoldDB" id="A0A5C5XZ96"/>
<dbReference type="InterPro" id="IPR029021">
    <property type="entry name" value="Prot-tyrosine_phosphatase-like"/>
</dbReference>